<dbReference type="EMBL" id="JANSHE010001994">
    <property type="protein sequence ID" value="KAJ2997701.1"/>
    <property type="molecule type" value="Genomic_DNA"/>
</dbReference>
<comment type="caution">
    <text evidence="1">The sequence shown here is derived from an EMBL/GenBank/DDBJ whole genome shotgun (WGS) entry which is preliminary data.</text>
</comment>
<dbReference type="Proteomes" id="UP001144978">
    <property type="component" value="Unassembled WGS sequence"/>
</dbReference>
<gene>
    <name evidence="1" type="ORF">NUW54_g7103</name>
</gene>
<evidence type="ECO:0000313" key="2">
    <source>
        <dbReference type="Proteomes" id="UP001144978"/>
    </source>
</evidence>
<proteinExistence type="predicted"/>
<protein>
    <submittedName>
        <fullName evidence="1">Uncharacterized protein</fullName>
    </submittedName>
</protein>
<reference evidence="1" key="1">
    <citation type="submission" date="2022-08" db="EMBL/GenBank/DDBJ databases">
        <title>Genome Sequence of Pycnoporus sanguineus.</title>
        <authorList>
            <person name="Buettner E."/>
        </authorList>
    </citation>
    <scope>NUCLEOTIDE SEQUENCE</scope>
    <source>
        <strain evidence="1">CG-C14</strain>
    </source>
</reference>
<name>A0ACC1PNQ7_9APHY</name>
<sequence>MLVAHYVRGWRGLGGFWVLALFAKVIGKERERGEWHRDAAAIHAELGRSACRTCAAPEVHPSLNLCAADVIDCPPDHLLPTCDFLPSAFLRRVFDALDARLVPLPSIPPSPRYKVTSSDPSYPKLSPGALYNPSPQALTLARPPTPSALPDVPLSLPASSVFVSTSLAPAPPLACVPSPPTIPPSAFRRANTALVLAAKVPSMAAAYVHASCDKHAQRSRIDVTFLSSVLPTALHYRECLLLLLWGCVRKWFSTLPRLSPDPQAAQDRLREPVVLPLPPPSQPLPQLPVRPLLGPDASETVTAVRPRVLPGMLPLLLPASPVAMAPATRSASPRTPTLHRA</sequence>
<evidence type="ECO:0000313" key="1">
    <source>
        <dbReference type="EMBL" id="KAJ2997701.1"/>
    </source>
</evidence>
<keyword evidence="2" id="KW-1185">Reference proteome</keyword>
<accession>A0ACC1PNQ7</accession>
<organism evidence="1 2">
    <name type="scientific">Trametes sanguinea</name>
    <dbReference type="NCBI Taxonomy" id="158606"/>
    <lineage>
        <taxon>Eukaryota</taxon>
        <taxon>Fungi</taxon>
        <taxon>Dikarya</taxon>
        <taxon>Basidiomycota</taxon>
        <taxon>Agaricomycotina</taxon>
        <taxon>Agaricomycetes</taxon>
        <taxon>Polyporales</taxon>
        <taxon>Polyporaceae</taxon>
        <taxon>Trametes</taxon>
    </lineage>
</organism>